<protein>
    <recommendedName>
        <fullName evidence="2">Fibronectin type-III domain-containing protein</fullName>
    </recommendedName>
</protein>
<reference evidence="3" key="1">
    <citation type="submission" date="2022-12" db="EMBL/GenBank/DDBJ databases">
        <title>Genome assemblies of Blomia tropicalis.</title>
        <authorList>
            <person name="Cui Y."/>
        </authorList>
    </citation>
    <scope>NUCLEOTIDE SEQUENCE</scope>
    <source>
        <tissue evidence="3">Adult mites</tissue>
    </source>
</reference>
<dbReference type="InterPro" id="IPR036116">
    <property type="entry name" value="FN3_sf"/>
</dbReference>
<feature type="non-terminal residue" evidence="3">
    <location>
        <position position="191"/>
    </location>
</feature>
<keyword evidence="1" id="KW-0472">Membrane</keyword>
<evidence type="ECO:0000313" key="3">
    <source>
        <dbReference type="EMBL" id="KAJ6215653.1"/>
    </source>
</evidence>
<feature type="transmembrane region" description="Helical" evidence="1">
    <location>
        <begin position="172"/>
        <end position="190"/>
    </location>
</feature>
<name>A0A9Q0LYW1_BLOTA</name>
<dbReference type="InterPro" id="IPR003961">
    <property type="entry name" value="FN3_dom"/>
</dbReference>
<gene>
    <name evidence="3" type="ORF">RDWZM_010153</name>
</gene>
<dbReference type="AlphaFoldDB" id="A0A9Q0LYW1"/>
<keyword evidence="4" id="KW-1185">Reference proteome</keyword>
<keyword evidence="1" id="KW-0812">Transmembrane</keyword>
<accession>A0A9Q0LYW1</accession>
<dbReference type="EMBL" id="JAPWDV010000004">
    <property type="protein sequence ID" value="KAJ6215653.1"/>
    <property type="molecule type" value="Genomic_DNA"/>
</dbReference>
<organism evidence="3 4">
    <name type="scientific">Blomia tropicalis</name>
    <name type="common">Mite</name>
    <dbReference type="NCBI Taxonomy" id="40697"/>
    <lineage>
        <taxon>Eukaryota</taxon>
        <taxon>Metazoa</taxon>
        <taxon>Ecdysozoa</taxon>
        <taxon>Arthropoda</taxon>
        <taxon>Chelicerata</taxon>
        <taxon>Arachnida</taxon>
        <taxon>Acari</taxon>
        <taxon>Acariformes</taxon>
        <taxon>Sarcoptiformes</taxon>
        <taxon>Astigmata</taxon>
        <taxon>Glycyphagoidea</taxon>
        <taxon>Echimyopodidae</taxon>
        <taxon>Blomia</taxon>
    </lineage>
</organism>
<dbReference type="Proteomes" id="UP001142055">
    <property type="component" value="Chromosome 4"/>
</dbReference>
<dbReference type="Gene3D" id="2.60.40.10">
    <property type="entry name" value="Immunoglobulins"/>
    <property type="match status" value="1"/>
</dbReference>
<evidence type="ECO:0000256" key="1">
    <source>
        <dbReference type="SAM" id="Phobius"/>
    </source>
</evidence>
<dbReference type="InterPro" id="IPR013783">
    <property type="entry name" value="Ig-like_fold"/>
</dbReference>
<keyword evidence="1" id="KW-1133">Transmembrane helix</keyword>
<dbReference type="CDD" id="cd00063">
    <property type="entry name" value="FN3"/>
    <property type="match status" value="1"/>
</dbReference>
<sequence length="191" mass="21516">MLIRFMWNIRSMLGTPSAPSVVSGSITNQSLTIEWKPIVLTNITHRIQWKYANVSSTWSYTTPDATEPNGPNRVHLHNLYAYSSYQFRIEWLIVPWLRISIYSKPSEPITTLQYGVPNGRICRCNLDGDAMESVVVGFRSRPIDMKVDPYNGYLFWLIGVNSVGSESATTTTAIITLIAMFSVVAMVVYVA</sequence>
<feature type="domain" description="Fibronectin type-III" evidence="2">
    <location>
        <begin position="15"/>
        <end position="114"/>
    </location>
</feature>
<evidence type="ECO:0000313" key="4">
    <source>
        <dbReference type="Proteomes" id="UP001142055"/>
    </source>
</evidence>
<evidence type="ECO:0000259" key="2">
    <source>
        <dbReference type="PROSITE" id="PS50853"/>
    </source>
</evidence>
<dbReference type="PROSITE" id="PS50853">
    <property type="entry name" value="FN3"/>
    <property type="match status" value="1"/>
</dbReference>
<dbReference type="SUPFAM" id="SSF63825">
    <property type="entry name" value="YWTD domain"/>
    <property type="match status" value="1"/>
</dbReference>
<proteinExistence type="predicted"/>
<dbReference type="SUPFAM" id="SSF49265">
    <property type="entry name" value="Fibronectin type III"/>
    <property type="match status" value="1"/>
</dbReference>
<comment type="caution">
    <text evidence="3">The sequence shown here is derived from an EMBL/GenBank/DDBJ whole genome shotgun (WGS) entry which is preliminary data.</text>
</comment>